<dbReference type="AlphaFoldDB" id="A0A9P4JX28"/>
<feature type="compositionally biased region" description="Low complexity" evidence="1">
    <location>
        <begin position="204"/>
        <end position="219"/>
    </location>
</feature>
<name>A0A9P4JX28_9PLEO</name>
<dbReference type="OrthoDB" id="5206740at2759"/>
<feature type="region of interest" description="Disordered" evidence="1">
    <location>
        <begin position="83"/>
        <end position="130"/>
    </location>
</feature>
<dbReference type="Proteomes" id="UP000800093">
    <property type="component" value="Unassembled WGS sequence"/>
</dbReference>
<organism evidence="2 3">
    <name type="scientific">Lojkania enalia</name>
    <dbReference type="NCBI Taxonomy" id="147567"/>
    <lineage>
        <taxon>Eukaryota</taxon>
        <taxon>Fungi</taxon>
        <taxon>Dikarya</taxon>
        <taxon>Ascomycota</taxon>
        <taxon>Pezizomycotina</taxon>
        <taxon>Dothideomycetes</taxon>
        <taxon>Pleosporomycetidae</taxon>
        <taxon>Pleosporales</taxon>
        <taxon>Pleosporales incertae sedis</taxon>
        <taxon>Lojkania</taxon>
    </lineage>
</organism>
<protein>
    <submittedName>
        <fullName evidence="2">Uncharacterized protein</fullName>
    </submittedName>
</protein>
<feature type="compositionally biased region" description="Low complexity" evidence="1">
    <location>
        <begin position="309"/>
        <end position="327"/>
    </location>
</feature>
<evidence type="ECO:0000313" key="2">
    <source>
        <dbReference type="EMBL" id="KAF2258759.1"/>
    </source>
</evidence>
<gene>
    <name evidence="2" type="ORF">CC78DRAFT_97714</name>
</gene>
<dbReference type="EMBL" id="ML986741">
    <property type="protein sequence ID" value="KAF2258759.1"/>
    <property type="molecule type" value="Genomic_DNA"/>
</dbReference>
<feature type="compositionally biased region" description="Low complexity" evidence="1">
    <location>
        <begin position="113"/>
        <end position="130"/>
    </location>
</feature>
<comment type="caution">
    <text evidence="2">The sequence shown here is derived from an EMBL/GenBank/DDBJ whole genome shotgun (WGS) entry which is preliminary data.</text>
</comment>
<accession>A0A9P4JX28</accession>
<feature type="compositionally biased region" description="Low complexity" evidence="1">
    <location>
        <begin position="226"/>
        <end position="260"/>
    </location>
</feature>
<sequence length="327" mass="34443">MMLSAISHSMSPSFTPSREQLASPTTMTTSLAILPPRQPAATPQRPKLSINTQELRTFGKGSSLRLETLSAVSPTARNTFSNAYQAPSSAAPVLGRPAKPRLSIDSSFSKPQEPASSTTPNSASTLSSALTSASSNESATISIPYKQPHNLTSILSNSPARSILPRKMVSARPLFPAEKKVSFRTPLEEEIKTTRYTLAHSDLESSVSSGSTLSSVQSDNSSEILQSAISHSIASASSSSDSPSSPSEQSSSLAFSSLEGSPPPKGPRAGDKRDSSESESDSDSAPETPVAGRRKRRRDWRWTLGPLPSGKSSSISTSDTTASEDSS</sequence>
<reference evidence="3" key="1">
    <citation type="journal article" date="2020" name="Stud. Mycol.">
        <title>101 Dothideomycetes genomes: A test case for predicting lifestyles and emergence of pathogens.</title>
        <authorList>
            <person name="Haridas S."/>
            <person name="Albert R."/>
            <person name="Binder M."/>
            <person name="Bloem J."/>
            <person name="LaButti K."/>
            <person name="Salamov A."/>
            <person name="Andreopoulos B."/>
            <person name="Baker S."/>
            <person name="Barry K."/>
            <person name="Bills G."/>
            <person name="Bluhm B."/>
            <person name="Cannon C."/>
            <person name="Castanera R."/>
            <person name="Culley D."/>
            <person name="Daum C."/>
            <person name="Ezra D."/>
            <person name="Gonzalez J."/>
            <person name="Henrissat B."/>
            <person name="Kuo A."/>
            <person name="Liang C."/>
            <person name="Lipzen A."/>
            <person name="Lutzoni F."/>
            <person name="Magnuson J."/>
            <person name="Mondo S."/>
            <person name="Nolan M."/>
            <person name="Ohm R."/>
            <person name="Pangilinan J."/>
            <person name="Park H.-J."/>
            <person name="Ramirez L."/>
            <person name="Alfaro M."/>
            <person name="Sun H."/>
            <person name="Tritt A."/>
            <person name="Yoshinaga Y."/>
            <person name="Zwiers L.-H."/>
            <person name="Turgeon B."/>
            <person name="Goodwin S."/>
            <person name="Spatafora J."/>
            <person name="Crous P."/>
            <person name="Grigoriev I."/>
        </authorList>
    </citation>
    <scope>NUCLEOTIDE SEQUENCE [LARGE SCALE GENOMIC DNA]</scope>
    <source>
        <strain evidence="3">CBS 304.66</strain>
    </source>
</reference>
<keyword evidence="3" id="KW-1185">Reference proteome</keyword>
<proteinExistence type="predicted"/>
<evidence type="ECO:0000313" key="3">
    <source>
        <dbReference type="Proteomes" id="UP000800093"/>
    </source>
</evidence>
<feature type="region of interest" description="Disordered" evidence="1">
    <location>
        <begin position="202"/>
        <end position="327"/>
    </location>
</feature>
<feature type="region of interest" description="Disordered" evidence="1">
    <location>
        <begin position="1"/>
        <end position="25"/>
    </location>
</feature>
<evidence type="ECO:0000256" key="1">
    <source>
        <dbReference type="SAM" id="MobiDB-lite"/>
    </source>
</evidence>